<name>A0A8S2NDG6_9BILA</name>
<evidence type="ECO:0000256" key="5">
    <source>
        <dbReference type="ARBA" id="ARBA00022598"/>
    </source>
</evidence>
<reference evidence="11" key="1">
    <citation type="submission" date="2021-02" db="EMBL/GenBank/DDBJ databases">
        <authorList>
            <person name="Nowell W R."/>
        </authorList>
    </citation>
    <scope>NUCLEOTIDE SEQUENCE</scope>
</reference>
<evidence type="ECO:0000256" key="6">
    <source>
        <dbReference type="ARBA" id="ARBA00022741"/>
    </source>
</evidence>
<keyword evidence="7" id="KW-0067">ATP-binding</keyword>
<evidence type="ECO:0000259" key="10">
    <source>
        <dbReference type="PROSITE" id="PS51987"/>
    </source>
</evidence>
<dbReference type="PROSITE" id="PS51987">
    <property type="entry name" value="GS_CATALYTIC"/>
    <property type="match status" value="1"/>
</dbReference>
<dbReference type="Proteomes" id="UP000676336">
    <property type="component" value="Unassembled WGS sequence"/>
</dbReference>
<dbReference type="GO" id="GO:0005737">
    <property type="term" value="C:cytoplasm"/>
    <property type="evidence" value="ECO:0007669"/>
    <property type="project" value="UniProtKB-SubCell"/>
</dbReference>
<dbReference type="Gene3D" id="3.30.590.10">
    <property type="entry name" value="Glutamine synthetase/guanido kinase, catalytic domain"/>
    <property type="match status" value="1"/>
</dbReference>
<evidence type="ECO:0000256" key="9">
    <source>
        <dbReference type="RuleBase" id="RU000384"/>
    </source>
</evidence>
<dbReference type="FunFam" id="3.30.590.10:FF:000011">
    <property type="entry name" value="Glutamine synthetase"/>
    <property type="match status" value="1"/>
</dbReference>
<evidence type="ECO:0000313" key="11">
    <source>
        <dbReference type="EMBL" id="CAF3987782.1"/>
    </source>
</evidence>
<proteinExistence type="inferred from homology"/>
<dbReference type="SMART" id="SM01230">
    <property type="entry name" value="Gln-synt_C"/>
    <property type="match status" value="1"/>
</dbReference>
<dbReference type="PROSITE" id="PS00181">
    <property type="entry name" value="GLNA_ATP"/>
    <property type="match status" value="1"/>
</dbReference>
<dbReference type="Gene3D" id="3.10.20.70">
    <property type="entry name" value="Glutamine synthetase, N-terminal domain"/>
    <property type="match status" value="1"/>
</dbReference>
<dbReference type="InterPro" id="IPR050292">
    <property type="entry name" value="Glutamine_Synthetase"/>
</dbReference>
<dbReference type="SUPFAM" id="SSF55931">
    <property type="entry name" value="Glutamine synthetase/guanido kinase"/>
    <property type="match status" value="1"/>
</dbReference>
<dbReference type="Pfam" id="PF00120">
    <property type="entry name" value="Gln-synt_C"/>
    <property type="match status" value="1"/>
</dbReference>
<evidence type="ECO:0000256" key="7">
    <source>
        <dbReference type="ARBA" id="ARBA00022840"/>
    </source>
</evidence>
<comment type="similarity">
    <text evidence="2 8 9">Belongs to the glutamine synthetase family.</text>
</comment>
<keyword evidence="4" id="KW-0963">Cytoplasm</keyword>
<evidence type="ECO:0000256" key="1">
    <source>
        <dbReference type="ARBA" id="ARBA00004496"/>
    </source>
</evidence>
<dbReference type="InterPro" id="IPR036651">
    <property type="entry name" value="Gln_synt_N_sf"/>
</dbReference>
<dbReference type="PANTHER" id="PTHR20852:SF57">
    <property type="entry name" value="GLUTAMINE SYNTHETASE 2 CYTOPLASMIC"/>
    <property type="match status" value="1"/>
</dbReference>
<evidence type="ECO:0000256" key="8">
    <source>
        <dbReference type="PROSITE-ProRule" id="PRU01331"/>
    </source>
</evidence>
<comment type="subcellular location">
    <subcellularLocation>
        <location evidence="1">Cytoplasm</location>
    </subcellularLocation>
</comment>
<evidence type="ECO:0000256" key="2">
    <source>
        <dbReference type="ARBA" id="ARBA00009897"/>
    </source>
</evidence>
<comment type="caution">
    <text evidence="11">The sequence shown here is derived from an EMBL/GenBank/DDBJ whole genome shotgun (WGS) entry which is preliminary data.</text>
</comment>
<dbReference type="InterPro" id="IPR014746">
    <property type="entry name" value="Gln_synth/guanido_kin_cat_dom"/>
</dbReference>
<accession>A0A8S2NDG6</accession>
<keyword evidence="5" id="KW-0436">Ligase</keyword>
<protein>
    <recommendedName>
        <fullName evidence="3">glutamine synthetase</fullName>
        <ecNumber evidence="3">6.3.1.2</ecNumber>
    </recommendedName>
</protein>
<dbReference type="EC" id="6.3.1.2" evidence="3"/>
<dbReference type="InterPro" id="IPR027303">
    <property type="entry name" value="Gln_synth_gly_rich_site"/>
</dbReference>
<feature type="domain" description="GS catalytic" evidence="10">
    <location>
        <begin position="1"/>
        <end position="203"/>
    </location>
</feature>
<organism evidence="11 12">
    <name type="scientific">Rotaria magnacalcarata</name>
    <dbReference type="NCBI Taxonomy" id="392030"/>
    <lineage>
        <taxon>Eukaryota</taxon>
        <taxon>Metazoa</taxon>
        <taxon>Spiralia</taxon>
        <taxon>Gnathifera</taxon>
        <taxon>Rotifera</taxon>
        <taxon>Eurotatoria</taxon>
        <taxon>Bdelloidea</taxon>
        <taxon>Philodinida</taxon>
        <taxon>Philodinidae</taxon>
        <taxon>Rotaria</taxon>
    </lineage>
</organism>
<dbReference type="AlphaFoldDB" id="A0A8S2NDG6"/>
<dbReference type="InterPro" id="IPR008146">
    <property type="entry name" value="Gln_synth_cat_dom"/>
</dbReference>
<evidence type="ECO:0000256" key="3">
    <source>
        <dbReference type="ARBA" id="ARBA00012937"/>
    </source>
</evidence>
<dbReference type="PANTHER" id="PTHR20852">
    <property type="entry name" value="GLUTAMINE SYNTHETASE"/>
    <property type="match status" value="1"/>
</dbReference>
<evidence type="ECO:0000256" key="4">
    <source>
        <dbReference type="ARBA" id="ARBA00022490"/>
    </source>
</evidence>
<dbReference type="GO" id="GO:0004356">
    <property type="term" value="F:glutamine synthetase activity"/>
    <property type="evidence" value="ECO:0007669"/>
    <property type="project" value="UniProtKB-EC"/>
</dbReference>
<keyword evidence="6" id="KW-0547">Nucleotide-binding</keyword>
<dbReference type="GO" id="GO:0006542">
    <property type="term" value="P:glutamine biosynthetic process"/>
    <property type="evidence" value="ECO:0007669"/>
    <property type="project" value="InterPro"/>
</dbReference>
<dbReference type="EMBL" id="CAJOBI010004004">
    <property type="protein sequence ID" value="CAF3987782.1"/>
    <property type="molecule type" value="Genomic_DNA"/>
</dbReference>
<dbReference type="GO" id="GO:0005524">
    <property type="term" value="F:ATP binding"/>
    <property type="evidence" value="ECO:0007669"/>
    <property type="project" value="UniProtKB-KW"/>
</dbReference>
<sequence length="203" mass="22743">MNQKSTTTGSTDKSILRRYLELPQPENKVLATYIWIDGTGENLRVGPCEGIDAADQLWLSRYLLLRVAEEFGVQVSFDPKPIPGDWNGAGCHTNFSTQAMREPKGIEIIKEAITLLEVRHKTHIERYGRDNARRLTGRHETADINQFSAGIANRGSSVRIPRQVGDEKCGYLEDRRPASNCDPYAVTDIIVRTVCLGEKDPES</sequence>
<gene>
    <name evidence="11" type="ORF">SMN809_LOCUS11224</name>
</gene>
<evidence type="ECO:0000313" key="12">
    <source>
        <dbReference type="Proteomes" id="UP000676336"/>
    </source>
</evidence>